<dbReference type="Gene3D" id="1.20.1220.20">
    <property type="entry name" value="Uncharcterised protein PF01724"/>
    <property type="match status" value="1"/>
</dbReference>
<gene>
    <name evidence="1" type="ORF">GTP55_06990</name>
</gene>
<dbReference type="InterPro" id="IPR002636">
    <property type="entry name" value="DUF29"/>
</dbReference>
<comment type="caution">
    <text evidence="1">The sequence shown here is derived from an EMBL/GenBank/DDBJ whole genome shotgun (WGS) entry which is preliminary data.</text>
</comment>
<dbReference type="PANTHER" id="PTHR34235:SF4">
    <property type="entry name" value="SLR0291 PROTEIN"/>
    <property type="match status" value="1"/>
</dbReference>
<dbReference type="RefSeq" id="WP_161044196.1">
    <property type="nucleotide sequence ID" value="NZ_WWCS01000003.1"/>
</dbReference>
<evidence type="ECO:0000313" key="1">
    <source>
        <dbReference type="EMBL" id="MYN39114.1"/>
    </source>
</evidence>
<keyword evidence="2" id="KW-1185">Reference proteome</keyword>
<dbReference type="PANTHER" id="PTHR34235">
    <property type="entry name" value="SLR1203 PROTEIN-RELATED"/>
    <property type="match status" value="1"/>
</dbReference>
<name>A0ABW9WDS8_9BURK</name>
<dbReference type="Pfam" id="PF01724">
    <property type="entry name" value="DUF29"/>
    <property type="match status" value="1"/>
</dbReference>
<accession>A0ABW9WDS8</accession>
<reference evidence="1 2" key="1">
    <citation type="submission" date="2019-12" db="EMBL/GenBank/DDBJ databases">
        <title>Novel species isolated from a subtropical stream in China.</title>
        <authorList>
            <person name="Lu H."/>
        </authorList>
    </citation>
    <scope>NUCLEOTIDE SEQUENCE [LARGE SCALE GENOMIC DNA]</scope>
    <source>
        <strain evidence="1 2">FT109W</strain>
    </source>
</reference>
<proteinExistence type="predicted"/>
<sequence length="130" mass="15117">MSALFYDPLPWRKDLDFWPPEVAMVGHHPRLLLTQRCAELLAHLARWQRQQGNQCPLWRRLIVLQRRRIARMLAATPELRALLADPDCLQDAWLDALLKSIGEANCFDLPDICPWTLEQAVSDDFFPEAK</sequence>
<evidence type="ECO:0000313" key="2">
    <source>
        <dbReference type="Proteomes" id="UP000466332"/>
    </source>
</evidence>
<organism evidence="1 2">
    <name type="scientific">Duganella margarita</name>
    <dbReference type="NCBI Taxonomy" id="2692170"/>
    <lineage>
        <taxon>Bacteria</taxon>
        <taxon>Pseudomonadati</taxon>
        <taxon>Pseudomonadota</taxon>
        <taxon>Betaproteobacteria</taxon>
        <taxon>Burkholderiales</taxon>
        <taxon>Oxalobacteraceae</taxon>
        <taxon>Telluria group</taxon>
        <taxon>Duganella</taxon>
    </lineage>
</organism>
<dbReference type="EMBL" id="WWCS01000003">
    <property type="protein sequence ID" value="MYN39114.1"/>
    <property type="molecule type" value="Genomic_DNA"/>
</dbReference>
<dbReference type="Proteomes" id="UP000466332">
    <property type="component" value="Unassembled WGS sequence"/>
</dbReference>
<protein>
    <submittedName>
        <fullName evidence="1">DUF29 family protein</fullName>
    </submittedName>
</protein>